<dbReference type="EMBL" id="CAJMWZ010007061">
    <property type="protein sequence ID" value="CAE6532579.1"/>
    <property type="molecule type" value="Genomic_DNA"/>
</dbReference>
<dbReference type="EMBL" id="CAJNJQ010000765">
    <property type="protein sequence ID" value="CAE7098653.1"/>
    <property type="molecule type" value="Genomic_DNA"/>
</dbReference>
<feature type="compositionally biased region" description="Basic and acidic residues" evidence="1">
    <location>
        <begin position="272"/>
        <end position="288"/>
    </location>
</feature>
<comment type="caution">
    <text evidence="3">The sequence shown here is derived from an EMBL/GenBank/DDBJ whole genome shotgun (WGS) entry which is preliminary data.</text>
</comment>
<feature type="compositionally biased region" description="Polar residues" evidence="1">
    <location>
        <begin position="200"/>
        <end position="214"/>
    </location>
</feature>
<evidence type="ECO:0000313" key="2">
    <source>
        <dbReference type="EMBL" id="CAE6532579.1"/>
    </source>
</evidence>
<evidence type="ECO:0000313" key="4">
    <source>
        <dbReference type="Proteomes" id="UP000663827"/>
    </source>
</evidence>
<feature type="compositionally biased region" description="Acidic residues" evidence="1">
    <location>
        <begin position="175"/>
        <end position="184"/>
    </location>
</feature>
<feature type="region of interest" description="Disordered" evidence="1">
    <location>
        <begin position="1"/>
        <end position="25"/>
    </location>
</feature>
<protein>
    <submittedName>
        <fullName evidence="3">Uncharacterized protein</fullName>
    </submittedName>
</protein>
<feature type="region of interest" description="Disordered" evidence="1">
    <location>
        <begin position="175"/>
        <end position="336"/>
    </location>
</feature>
<feature type="compositionally biased region" description="Polar residues" evidence="1">
    <location>
        <begin position="235"/>
        <end position="249"/>
    </location>
</feature>
<evidence type="ECO:0000256" key="1">
    <source>
        <dbReference type="SAM" id="MobiDB-lite"/>
    </source>
</evidence>
<proteinExistence type="predicted"/>
<dbReference type="Proteomes" id="UP000663827">
    <property type="component" value="Unassembled WGS sequence"/>
</dbReference>
<gene>
    <name evidence="2" type="ORF">RDB_LOCUS134121</name>
    <name evidence="3" type="ORF">RDB_LOCUS38819</name>
</gene>
<feature type="compositionally biased region" description="Basic residues" evidence="1">
    <location>
        <begin position="326"/>
        <end position="336"/>
    </location>
</feature>
<dbReference type="AlphaFoldDB" id="A0A8H3HWC8"/>
<feature type="compositionally biased region" description="Acidic residues" evidence="1">
    <location>
        <begin position="303"/>
        <end position="322"/>
    </location>
</feature>
<sequence length="336" mass="38833">MPKATPQIDRKIAPNPAISLEPPTLPYTHHYSDDRGWVYIETEGETSKLKTIRRPRDIWKHYYPVANQLPEMHDVTKFVRKEIEILYGDKRYTMYARNVPDDVIEYLIAKTRANYPTVVRFPDDWALKHLVALELQTQRLVSKLRLARQDLAEERLERSAQAVEDDASDWDELSFSLSEDEDEPVERKACKMKPRRNSHQDNTPVQPNNNAQEPHNTHTKRSRNRPDKRQKQAHSLKSTRDSNQGNTFAQPDHDISEHGRAHLQRGSTSRQVDYRYLERGRSGSQRDDIESDSGASASAYEDSGSELAEDYIPDDVSDDELGDGSRKRRRATKLKA</sequence>
<organism evidence="3 4">
    <name type="scientific">Rhizoctonia solani</name>
    <dbReference type="NCBI Taxonomy" id="456999"/>
    <lineage>
        <taxon>Eukaryota</taxon>
        <taxon>Fungi</taxon>
        <taxon>Dikarya</taxon>
        <taxon>Basidiomycota</taxon>
        <taxon>Agaricomycotina</taxon>
        <taxon>Agaricomycetes</taxon>
        <taxon>Cantharellales</taxon>
        <taxon>Ceratobasidiaceae</taxon>
        <taxon>Rhizoctonia</taxon>
    </lineage>
</organism>
<reference evidence="3" key="1">
    <citation type="submission" date="2021-01" db="EMBL/GenBank/DDBJ databases">
        <authorList>
            <person name="Kaushik A."/>
        </authorList>
    </citation>
    <scope>NUCLEOTIDE SEQUENCE</scope>
    <source>
        <strain evidence="3">AG5</strain>
        <strain evidence="2">Type strain: AG8-Rh-89/</strain>
    </source>
</reference>
<dbReference type="Proteomes" id="UP000663850">
    <property type="component" value="Unassembled WGS sequence"/>
</dbReference>
<accession>A0A8H3HWC8</accession>
<evidence type="ECO:0000313" key="3">
    <source>
        <dbReference type="EMBL" id="CAE7098653.1"/>
    </source>
</evidence>
<name>A0A8H3HWC8_9AGAM</name>
<feature type="compositionally biased region" description="Basic and acidic residues" evidence="1">
    <location>
        <begin position="251"/>
        <end position="260"/>
    </location>
</feature>